<gene>
    <name evidence="3" type="ORF">H0A72_10785</name>
</gene>
<dbReference type="SUPFAM" id="SSF101874">
    <property type="entry name" value="YceI-like"/>
    <property type="match status" value="1"/>
</dbReference>
<dbReference type="RefSeq" id="WP_180155098.1">
    <property type="nucleotide sequence ID" value="NZ_JACCEM010000005.1"/>
</dbReference>
<evidence type="ECO:0000313" key="4">
    <source>
        <dbReference type="Proteomes" id="UP000559809"/>
    </source>
</evidence>
<feature type="chain" id="PRO_5032567367" evidence="1">
    <location>
        <begin position="20"/>
        <end position="188"/>
    </location>
</feature>
<organism evidence="3 4">
    <name type="scientific">Parapusillimonas granuli</name>
    <dbReference type="NCBI Taxonomy" id="380911"/>
    <lineage>
        <taxon>Bacteria</taxon>
        <taxon>Pseudomonadati</taxon>
        <taxon>Pseudomonadota</taxon>
        <taxon>Betaproteobacteria</taxon>
        <taxon>Burkholderiales</taxon>
        <taxon>Alcaligenaceae</taxon>
        <taxon>Parapusillimonas</taxon>
    </lineage>
</organism>
<evidence type="ECO:0000313" key="3">
    <source>
        <dbReference type="EMBL" id="NYT49792.1"/>
    </source>
</evidence>
<evidence type="ECO:0000256" key="1">
    <source>
        <dbReference type="SAM" id="SignalP"/>
    </source>
</evidence>
<evidence type="ECO:0000259" key="2">
    <source>
        <dbReference type="SMART" id="SM00867"/>
    </source>
</evidence>
<dbReference type="PANTHER" id="PTHR34406:SF2">
    <property type="entry name" value="PERIPLASMIC PROTEIN"/>
    <property type="match status" value="1"/>
</dbReference>
<dbReference type="SMART" id="SM00867">
    <property type="entry name" value="YceI"/>
    <property type="match status" value="1"/>
</dbReference>
<dbReference type="Pfam" id="PF04264">
    <property type="entry name" value="YceI"/>
    <property type="match status" value="1"/>
</dbReference>
<sequence>MKKALFAAAILAASGLAHAQEAIYDVEPTHAFVHFEVLHSGTSTNRGRFDTVEGTVTLDKAGRKGKVDVVVRPGSVNTGIESYNDHLRNADFLNVPVYPTARFVGDGFIFEDGRVKSVSGMLTLLGKTQPVTLNALRFNCYDNPRAKKEACGGDFETMLKRSDFGMTFGLPGIPDEVRILIQIEALKR</sequence>
<reference evidence="3 4" key="1">
    <citation type="submission" date="2020-07" db="EMBL/GenBank/DDBJ databases">
        <title>Taxonomic revisions and descriptions of new bacterial species based on genomic comparisons in the high-G+C-content subgroup of the family Alcaligenaceae.</title>
        <authorList>
            <person name="Szabo A."/>
            <person name="Felfoldi T."/>
        </authorList>
    </citation>
    <scope>NUCLEOTIDE SEQUENCE [LARGE SCALE GENOMIC DNA]</scope>
    <source>
        <strain evidence="3 4">LMG 24012</strain>
    </source>
</reference>
<keyword evidence="4" id="KW-1185">Reference proteome</keyword>
<feature type="signal peptide" evidence="1">
    <location>
        <begin position="1"/>
        <end position="19"/>
    </location>
</feature>
<dbReference type="Gene3D" id="2.40.128.110">
    <property type="entry name" value="Lipid/polyisoprenoid-binding, YceI-like"/>
    <property type="match status" value="1"/>
</dbReference>
<comment type="caution">
    <text evidence="3">The sequence shown here is derived from an EMBL/GenBank/DDBJ whole genome shotgun (WGS) entry which is preliminary data.</text>
</comment>
<name>A0A853G1P2_9BURK</name>
<protein>
    <submittedName>
        <fullName evidence="3">Polyisoprenoid-binding protein</fullName>
    </submittedName>
</protein>
<feature type="domain" description="Lipid/polyisoprenoid-binding YceI-like" evidence="2">
    <location>
        <begin position="23"/>
        <end position="186"/>
    </location>
</feature>
<proteinExistence type="predicted"/>
<dbReference type="InterPro" id="IPR036761">
    <property type="entry name" value="TTHA0802/YceI-like_sf"/>
</dbReference>
<dbReference type="PANTHER" id="PTHR34406">
    <property type="entry name" value="PROTEIN YCEI"/>
    <property type="match status" value="1"/>
</dbReference>
<dbReference type="Proteomes" id="UP000559809">
    <property type="component" value="Unassembled WGS sequence"/>
</dbReference>
<dbReference type="EMBL" id="JACCEM010000005">
    <property type="protein sequence ID" value="NYT49792.1"/>
    <property type="molecule type" value="Genomic_DNA"/>
</dbReference>
<accession>A0A853G1P2</accession>
<dbReference type="InterPro" id="IPR007372">
    <property type="entry name" value="Lipid/polyisoprenoid-bd_YceI"/>
</dbReference>
<dbReference type="AlphaFoldDB" id="A0A853G1P2"/>
<keyword evidence="1" id="KW-0732">Signal</keyword>